<dbReference type="EMBL" id="JAEEGA010000004">
    <property type="protein sequence ID" value="MBP1040900.1"/>
    <property type="molecule type" value="Genomic_DNA"/>
</dbReference>
<keyword evidence="2 7" id="KW-0813">Transport</keyword>
<proteinExistence type="inferred from homology"/>
<feature type="domain" description="ABC transmembrane type-1" evidence="8">
    <location>
        <begin position="67"/>
        <end position="282"/>
    </location>
</feature>
<feature type="transmembrane region" description="Helical" evidence="7">
    <location>
        <begin position="261"/>
        <end position="281"/>
    </location>
</feature>
<feature type="transmembrane region" description="Helical" evidence="7">
    <location>
        <begin position="153"/>
        <end position="177"/>
    </location>
</feature>
<evidence type="ECO:0000259" key="8">
    <source>
        <dbReference type="PROSITE" id="PS50928"/>
    </source>
</evidence>
<evidence type="ECO:0000256" key="6">
    <source>
        <dbReference type="ARBA" id="ARBA00023136"/>
    </source>
</evidence>
<keyword evidence="3" id="KW-1003">Cell membrane</keyword>
<evidence type="ECO:0000313" key="10">
    <source>
        <dbReference type="Proteomes" id="UP000674938"/>
    </source>
</evidence>
<evidence type="ECO:0000256" key="2">
    <source>
        <dbReference type="ARBA" id="ARBA00022448"/>
    </source>
</evidence>
<comment type="subcellular location">
    <subcellularLocation>
        <location evidence="1 7">Cell membrane</location>
        <topology evidence="1 7">Multi-pass membrane protein</topology>
    </subcellularLocation>
</comment>
<keyword evidence="4 7" id="KW-0812">Transmembrane</keyword>
<dbReference type="PANTHER" id="PTHR30193">
    <property type="entry name" value="ABC TRANSPORTER PERMEASE PROTEIN"/>
    <property type="match status" value="1"/>
</dbReference>
<accession>A0A940PA20</accession>
<dbReference type="RefSeq" id="WP_209526407.1">
    <property type="nucleotide sequence ID" value="NZ_JAEEGA010000004.1"/>
</dbReference>
<keyword evidence="10" id="KW-1185">Reference proteome</keyword>
<sequence length="291" mass="32835">MDRKQRTNAHGLGFVLPALLIITIFSFVPMIQSFFLSFQTGKGVVTEFGGLANYRRLFQDPVFIQAVKNTLLFLVIQVPIMTVLALIIAAILNDKKLKFRGFFRVCIFLPCVTSLVSYSVLFKSLFSSSGLINDILLKLQLIDLPIEWLTDPFWAKVTIIIALTWRWTGYDMIFYLAAMQNIDESVYEAARLDGANGFKQFFSITVPMLKPIILLTTIMSTNGTLQLFDEVMNLTNGGPNNATITISKYIYDLSFKFTPNFGYAATVSYAIVVFVAVLTFIQFRVTNRKEG</sequence>
<evidence type="ECO:0000313" key="9">
    <source>
        <dbReference type="EMBL" id="MBP1040900.1"/>
    </source>
</evidence>
<dbReference type="Pfam" id="PF00528">
    <property type="entry name" value="BPD_transp_1"/>
    <property type="match status" value="1"/>
</dbReference>
<dbReference type="SUPFAM" id="SSF161098">
    <property type="entry name" value="MetI-like"/>
    <property type="match status" value="1"/>
</dbReference>
<keyword evidence="6 7" id="KW-0472">Membrane</keyword>
<dbReference type="InterPro" id="IPR035906">
    <property type="entry name" value="MetI-like_sf"/>
</dbReference>
<reference evidence="9" key="1">
    <citation type="submission" date="2020-12" db="EMBL/GenBank/DDBJ databases">
        <title>Vagococcus allomyrinae sp. nov. and Enterococcus lavae sp. nov., isolated from the larvae of Allomyrina dichotoma.</title>
        <authorList>
            <person name="Lee S.D."/>
        </authorList>
    </citation>
    <scope>NUCLEOTIDE SEQUENCE</scope>
    <source>
        <strain evidence="9">BWB3-3</strain>
    </source>
</reference>
<dbReference type="GO" id="GO:0055085">
    <property type="term" value="P:transmembrane transport"/>
    <property type="evidence" value="ECO:0007669"/>
    <property type="project" value="InterPro"/>
</dbReference>
<dbReference type="Gene3D" id="1.10.3720.10">
    <property type="entry name" value="MetI-like"/>
    <property type="match status" value="1"/>
</dbReference>
<dbReference type="CDD" id="cd06261">
    <property type="entry name" value="TM_PBP2"/>
    <property type="match status" value="1"/>
</dbReference>
<evidence type="ECO:0000256" key="7">
    <source>
        <dbReference type="RuleBase" id="RU363032"/>
    </source>
</evidence>
<feature type="transmembrane region" description="Helical" evidence="7">
    <location>
        <begin position="12"/>
        <end position="35"/>
    </location>
</feature>
<feature type="transmembrane region" description="Helical" evidence="7">
    <location>
        <begin position="71"/>
        <end position="92"/>
    </location>
</feature>
<dbReference type="InterPro" id="IPR000515">
    <property type="entry name" value="MetI-like"/>
</dbReference>
<dbReference type="GO" id="GO:0005886">
    <property type="term" value="C:plasma membrane"/>
    <property type="evidence" value="ECO:0007669"/>
    <property type="project" value="UniProtKB-SubCell"/>
</dbReference>
<dbReference type="PANTHER" id="PTHR30193:SF37">
    <property type="entry name" value="INNER MEMBRANE ABC TRANSPORTER PERMEASE PROTEIN YCJO"/>
    <property type="match status" value="1"/>
</dbReference>
<evidence type="ECO:0000256" key="5">
    <source>
        <dbReference type="ARBA" id="ARBA00022989"/>
    </source>
</evidence>
<dbReference type="AlphaFoldDB" id="A0A940PA20"/>
<gene>
    <name evidence="9" type="ORF">I6N95_07780</name>
</gene>
<organism evidence="9 10">
    <name type="scientific">Vagococcus allomyrinae</name>
    <dbReference type="NCBI Taxonomy" id="2794353"/>
    <lineage>
        <taxon>Bacteria</taxon>
        <taxon>Bacillati</taxon>
        <taxon>Bacillota</taxon>
        <taxon>Bacilli</taxon>
        <taxon>Lactobacillales</taxon>
        <taxon>Enterococcaceae</taxon>
        <taxon>Vagococcus</taxon>
    </lineage>
</organism>
<comment type="caution">
    <text evidence="9">The sequence shown here is derived from an EMBL/GenBank/DDBJ whole genome shotgun (WGS) entry which is preliminary data.</text>
</comment>
<feature type="transmembrane region" description="Helical" evidence="7">
    <location>
        <begin position="198"/>
        <end position="219"/>
    </location>
</feature>
<feature type="transmembrane region" description="Helical" evidence="7">
    <location>
        <begin position="101"/>
        <end position="121"/>
    </location>
</feature>
<evidence type="ECO:0000256" key="1">
    <source>
        <dbReference type="ARBA" id="ARBA00004651"/>
    </source>
</evidence>
<dbReference type="PROSITE" id="PS50928">
    <property type="entry name" value="ABC_TM1"/>
    <property type="match status" value="1"/>
</dbReference>
<evidence type="ECO:0000256" key="4">
    <source>
        <dbReference type="ARBA" id="ARBA00022692"/>
    </source>
</evidence>
<dbReference type="InterPro" id="IPR051393">
    <property type="entry name" value="ABC_transporter_permease"/>
</dbReference>
<name>A0A940PA20_9ENTE</name>
<keyword evidence="5 7" id="KW-1133">Transmembrane helix</keyword>
<protein>
    <submittedName>
        <fullName evidence="9">Sugar ABC transporter permease</fullName>
    </submittedName>
</protein>
<evidence type="ECO:0000256" key="3">
    <source>
        <dbReference type="ARBA" id="ARBA00022475"/>
    </source>
</evidence>
<comment type="similarity">
    <text evidence="7">Belongs to the binding-protein-dependent transport system permease family.</text>
</comment>
<dbReference type="Proteomes" id="UP000674938">
    <property type="component" value="Unassembled WGS sequence"/>
</dbReference>